<gene>
    <name evidence="6" type="ORF">GCM10012286_79810</name>
</gene>
<name>A0ABQ2MVX1_9ACTN</name>
<comment type="caution">
    <text evidence="6">The sequence shown here is derived from an EMBL/GenBank/DDBJ whole genome shotgun (WGS) entry which is preliminary data.</text>
</comment>
<dbReference type="PANTHER" id="PTHR23514">
    <property type="entry name" value="BYPASS OF STOP CODON PROTEIN 6"/>
    <property type="match status" value="1"/>
</dbReference>
<keyword evidence="3 5" id="KW-1133">Transmembrane helix</keyword>
<proteinExistence type="predicted"/>
<feature type="transmembrane region" description="Helical" evidence="5">
    <location>
        <begin position="217"/>
        <end position="237"/>
    </location>
</feature>
<feature type="transmembrane region" description="Helical" evidence="5">
    <location>
        <begin position="308"/>
        <end position="331"/>
    </location>
</feature>
<keyword evidence="2 5" id="KW-0812">Transmembrane</keyword>
<comment type="subcellular location">
    <subcellularLocation>
        <location evidence="1">Membrane</location>
        <topology evidence="1">Multi-pass membrane protein</topology>
    </subcellularLocation>
</comment>
<dbReference type="RefSeq" id="WP_229697665.1">
    <property type="nucleotide sequence ID" value="NZ_BMNG01000026.1"/>
</dbReference>
<sequence>MSDTADATSVGAVLVPSSSARRARRLLTGYFAGQGVMMATWATRLPAVKETADLTPGRLSFALLAASAGMISMLLVSGRLAERPHGTGLLLVGAALVLGAALVVLGQVRSFIALVVAAAFFGAGQGLLLVPMNAAGVECEARYGRPVMSSLHGAYSIGAVCAAGVATATATVPHGIVLAIVGGTVIVAALLAAPVTVSLAPAQAPTATEDPKVRTTWVVWLLGGMIAGGLIAEGTALDWSAVHVRSLGASATTAAAAYWLYGAGMAAGRLMGDILTSRLGPQTLLRTGAVVAAVGFGVGLAATNTPAATPAALTGWALLGFGLSPIVPLLYSATAGSYGPRAVASVSLIGNVGLLAGPVAVGGIATATSLPLALLVPVALVAALALASGVVTPSR</sequence>
<protein>
    <recommendedName>
        <fullName evidence="8">MFS transporter</fullName>
    </recommendedName>
</protein>
<feature type="transmembrane region" description="Helical" evidence="5">
    <location>
        <begin position="59"/>
        <end position="76"/>
    </location>
</feature>
<dbReference type="EMBL" id="BMNG01000026">
    <property type="protein sequence ID" value="GGO59065.1"/>
    <property type="molecule type" value="Genomic_DNA"/>
</dbReference>
<feature type="transmembrane region" description="Helical" evidence="5">
    <location>
        <begin position="283"/>
        <end position="302"/>
    </location>
</feature>
<organism evidence="6 7">
    <name type="scientific">Streptomyces lasiicapitis</name>
    <dbReference type="NCBI Taxonomy" id="1923961"/>
    <lineage>
        <taxon>Bacteria</taxon>
        <taxon>Bacillati</taxon>
        <taxon>Actinomycetota</taxon>
        <taxon>Actinomycetes</taxon>
        <taxon>Kitasatosporales</taxon>
        <taxon>Streptomycetaceae</taxon>
        <taxon>Streptomyces</taxon>
    </lineage>
</organism>
<feature type="transmembrane region" description="Helical" evidence="5">
    <location>
        <begin position="151"/>
        <end position="170"/>
    </location>
</feature>
<feature type="transmembrane region" description="Helical" evidence="5">
    <location>
        <begin position="27"/>
        <end position="47"/>
    </location>
</feature>
<evidence type="ECO:0000256" key="3">
    <source>
        <dbReference type="ARBA" id="ARBA00022989"/>
    </source>
</evidence>
<dbReference type="Gene3D" id="1.20.1250.20">
    <property type="entry name" value="MFS general substrate transporter like domains"/>
    <property type="match status" value="2"/>
</dbReference>
<evidence type="ECO:0000313" key="7">
    <source>
        <dbReference type="Proteomes" id="UP000656881"/>
    </source>
</evidence>
<feature type="transmembrane region" description="Helical" evidence="5">
    <location>
        <begin position="176"/>
        <end position="197"/>
    </location>
</feature>
<reference evidence="7" key="1">
    <citation type="journal article" date="2019" name="Int. J. Syst. Evol. Microbiol.">
        <title>The Global Catalogue of Microorganisms (GCM) 10K type strain sequencing project: providing services to taxonomists for standard genome sequencing and annotation.</title>
        <authorList>
            <consortium name="The Broad Institute Genomics Platform"/>
            <consortium name="The Broad Institute Genome Sequencing Center for Infectious Disease"/>
            <person name="Wu L."/>
            <person name="Ma J."/>
        </authorList>
    </citation>
    <scope>NUCLEOTIDE SEQUENCE [LARGE SCALE GENOMIC DNA]</scope>
    <source>
        <strain evidence="7">CGMCC 4.7349</strain>
    </source>
</reference>
<feature type="transmembrane region" description="Helical" evidence="5">
    <location>
        <begin position="343"/>
        <end position="364"/>
    </location>
</feature>
<dbReference type="SUPFAM" id="SSF103473">
    <property type="entry name" value="MFS general substrate transporter"/>
    <property type="match status" value="1"/>
</dbReference>
<evidence type="ECO:0000256" key="5">
    <source>
        <dbReference type="SAM" id="Phobius"/>
    </source>
</evidence>
<dbReference type="InterPro" id="IPR036259">
    <property type="entry name" value="MFS_trans_sf"/>
</dbReference>
<dbReference type="InterPro" id="IPR051788">
    <property type="entry name" value="MFS_Transporter"/>
</dbReference>
<evidence type="ECO:0008006" key="8">
    <source>
        <dbReference type="Google" id="ProtNLM"/>
    </source>
</evidence>
<evidence type="ECO:0000256" key="1">
    <source>
        <dbReference type="ARBA" id="ARBA00004141"/>
    </source>
</evidence>
<evidence type="ECO:0000256" key="2">
    <source>
        <dbReference type="ARBA" id="ARBA00022692"/>
    </source>
</evidence>
<evidence type="ECO:0000256" key="4">
    <source>
        <dbReference type="ARBA" id="ARBA00023136"/>
    </source>
</evidence>
<dbReference type="InterPro" id="IPR011701">
    <property type="entry name" value="MFS"/>
</dbReference>
<dbReference type="PANTHER" id="PTHR23514:SF13">
    <property type="entry name" value="INNER MEMBRANE PROTEIN YBJJ"/>
    <property type="match status" value="1"/>
</dbReference>
<dbReference type="Proteomes" id="UP000656881">
    <property type="component" value="Unassembled WGS sequence"/>
</dbReference>
<accession>A0ABQ2MVX1</accession>
<evidence type="ECO:0000313" key="6">
    <source>
        <dbReference type="EMBL" id="GGO59065.1"/>
    </source>
</evidence>
<keyword evidence="4 5" id="KW-0472">Membrane</keyword>
<dbReference type="Pfam" id="PF07690">
    <property type="entry name" value="MFS_1"/>
    <property type="match status" value="1"/>
</dbReference>
<feature type="transmembrane region" description="Helical" evidence="5">
    <location>
        <begin position="111"/>
        <end position="130"/>
    </location>
</feature>
<feature type="transmembrane region" description="Helical" evidence="5">
    <location>
        <begin position="249"/>
        <end position="271"/>
    </location>
</feature>
<feature type="transmembrane region" description="Helical" evidence="5">
    <location>
        <begin position="88"/>
        <end position="105"/>
    </location>
</feature>
<keyword evidence="7" id="KW-1185">Reference proteome</keyword>
<feature type="transmembrane region" description="Helical" evidence="5">
    <location>
        <begin position="370"/>
        <end position="391"/>
    </location>
</feature>